<evidence type="ECO:0000313" key="1">
    <source>
        <dbReference type="EMBL" id="JAD44338.1"/>
    </source>
</evidence>
<dbReference type="EMBL" id="GBRH01253557">
    <property type="protein sequence ID" value="JAD44338.1"/>
    <property type="molecule type" value="Transcribed_RNA"/>
</dbReference>
<sequence>MIKSYHAATPPLITMATTPEEFFVEGHMEGPLASSSVFLDLPSTPDGNDEGPFSSNGVVPPYILHMLMEDDVDDKLLYRHFDNPALLQVQKPFAQILSSPLLPSAPTTTTQLT</sequence>
<accession>A0A0A9SJ49</accession>
<reference evidence="1" key="1">
    <citation type="submission" date="2014-09" db="EMBL/GenBank/DDBJ databases">
        <authorList>
            <person name="Magalhaes I.L.F."/>
            <person name="Oliveira U."/>
            <person name="Santos F.R."/>
            <person name="Vidigal T.H.D.A."/>
            <person name="Brescovit A.D."/>
            <person name="Santos A.J."/>
        </authorList>
    </citation>
    <scope>NUCLEOTIDE SEQUENCE</scope>
    <source>
        <tissue evidence="1">Shoot tissue taken approximately 20 cm above the soil surface</tissue>
    </source>
</reference>
<protein>
    <submittedName>
        <fullName evidence="1">Uncharacterized protein</fullName>
    </submittedName>
</protein>
<organism evidence="1">
    <name type="scientific">Arundo donax</name>
    <name type="common">Giant reed</name>
    <name type="synonym">Donax arundinaceus</name>
    <dbReference type="NCBI Taxonomy" id="35708"/>
    <lineage>
        <taxon>Eukaryota</taxon>
        <taxon>Viridiplantae</taxon>
        <taxon>Streptophyta</taxon>
        <taxon>Embryophyta</taxon>
        <taxon>Tracheophyta</taxon>
        <taxon>Spermatophyta</taxon>
        <taxon>Magnoliopsida</taxon>
        <taxon>Liliopsida</taxon>
        <taxon>Poales</taxon>
        <taxon>Poaceae</taxon>
        <taxon>PACMAD clade</taxon>
        <taxon>Arundinoideae</taxon>
        <taxon>Arundineae</taxon>
        <taxon>Arundo</taxon>
    </lineage>
</organism>
<name>A0A0A9SJ49_ARUDO</name>
<reference evidence="1" key="2">
    <citation type="journal article" date="2015" name="Data Brief">
        <title>Shoot transcriptome of the giant reed, Arundo donax.</title>
        <authorList>
            <person name="Barrero R.A."/>
            <person name="Guerrero F.D."/>
            <person name="Moolhuijzen P."/>
            <person name="Goolsby J.A."/>
            <person name="Tidwell J."/>
            <person name="Bellgard S.E."/>
            <person name="Bellgard M.I."/>
        </authorList>
    </citation>
    <scope>NUCLEOTIDE SEQUENCE</scope>
    <source>
        <tissue evidence="1">Shoot tissue taken approximately 20 cm above the soil surface</tissue>
    </source>
</reference>
<dbReference type="AlphaFoldDB" id="A0A0A9SJ49"/>
<proteinExistence type="predicted"/>